<keyword evidence="2" id="KW-1185">Reference proteome</keyword>
<comment type="caution">
    <text evidence="1">The sequence shown here is derived from an EMBL/GenBank/DDBJ whole genome shotgun (WGS) entry which is preliminary data.</text>
</comment>
<name>A0A4R6IT58_9BACT</name>
<protein>
    <submittedName>
        <fullName evidence="1">Uncharacterized protein</fullName>
    </submittedName>
</protein>
<proteinExistence type="predicted"/>
<dbReference type="AlphaFoldDB" id="A0A4R6IT58"/>
<gene>
    <name evidence="1" type="ORF">BC659_3192</name>
</gene>
<dbReference type="RefSeq" id="WP_133475744.1">
    <property type="nucleotide sequence ID" value="NZ_SNWP01000014.1"/>
</dbReference>
<evidence type="ECO:0000313" key="1">
    <source>
        <dbReference type="EMBL" id="TDO25176.1"/>
    </source>
</evidence>
<dbReference type="EMBL" id="SNWP01000014">
    <property type="protein sequence ID" value="TDO25176.1"/>
    <property type="molecule type" value="Genomic_DNA"/>
</dbReference>
<evidence type="ECO:0000313" key="2">
    <source>
        <dbReference type="Proteomes" id="UP000295741"/>
    </source>
</evidence>
<organism evidence="1 2">
    <name type="scientific">Sediminibacterium goheungense</name>
    <dbReference type="NCBI Taxonomy" id="1086393"/>
    <lineage>
        <taxon>Bacteria</taxon>
        <taxon>Pseudomonadati</taxon>
        <taxon>Bacteroidota</taxon>
        <taxon>Chitinophagia</taxon>
        <taxon>Chitinophagales</taxon>
        <taxon>Chitinophagaceae</taxon>
        <taxon>Sediminibacterium</taxon>
    </lineage>
</organism>
<dbReference type="Proteomes" id="UP000295741">
    <property type="component" value="Unassembled WGS sequence"/>
</dbReference>
<reference evidence="1 2" key="1">
    <citation type="submission" date="2019-03" db="EMBL/GenBank/DDBJ databases">
        <title>Genomic Encyclopedia of Archaeal and Bacterial Type Strains, Phase II (KMG-II): from individual species to whole genera.</title>
        <authorList>
            <person name="Goeker M."/>
        </authorList>
    </citation>
    <scope>NUCLEOTIDE SEQUENCE [LARGE SCALE GENOMIC DNA]</scope>
    <source>
        <strain evidence="1 2">DSM 28323</strain>
    </source>
</reference>
<accession>A0A4R6IT58</accession>
<sequence length="115" mass="13024">MAVFYKNEETYQSGTGNLFLFLKVGMGQYYNAFVKIGKKKLVFGQFEVILIGTVEDCHGKKLFVEINATDVNPHTDNVPVNIILKDDQQETVYDYSVDADKNGGTILFEIEFTIK</sequence>